<comment type="caution">
    <text evidence="2">The sequence shown here is derived from an EMBL/GenBank/DDBJ whole genome shotgun (WGS) entry which is preliminary data.</text>
</comment>
<dbReference type="AlphaFoldDB" id="A0AAW1NB93"/>
<keyword evidence="3" id="KW-1185">Reference proteome</keyword>
<dbReference type="Pfam" id="PF22936">
    <property type="entry name" value="Pol_BBD"/>
    <property type="match status" value="1"/>
</dbReference>
<dbReference type="PANTHER" id="PTHR47592">
    <property type="entry name" value="PBF68 PROTEIN"/>
    <property type="match status" value="1"/>
</dbReference>
<sequence>MHEPKKPFTNTVLECRYCKKPGHTIDNCYRLQNRGRRFAGHVQFQDAEANNGTFDQNQQVPVQPNDCRFFNRSDDQKPAAETPFASANFAGNSYSFVSDVAMQNSWILDSGATDHMCANKSLFSRLACIPNPYTISLPNGQIVTIDSVGIVPINSDITLSDVLYVPCFKFNLLSVAKLARQYNDWCSRIPSQK</sequence>
<accession>A0AAW1NB93</accession>
<reference evidence="2" key="1">
    <citation type="submission" date="2024-03" db="EMBL/GenBank/DDBJ databases">
        <title>WGS assembly of Saponaria officinalis var. Norfolk2.</title>
        <authorList>
            <person name="Jenkins J."/>
            <person name="Shu S."/>
            <person name="Grimwood J."/>
            <person name="Barry K."/>
            <person name="Goodstein D."/>
            <person name="Schmutz J."/>
            <person name="Leebens-Mack J."/>
            <person name="Osbourn A."/>
        </authorList>
    </citation>
    <scope>NUCLEOTIDE SEQUENCE [LARGE SCALE GENOMIC DNA]</scope>
    <source>
        <strain evidence="2">JIC</strain>
    </source>
</reference>
<organism evidence="2 3">
    <name type="scientific">Saponaria officinalis</name>
    <name type="common">Common soapwort</name>
    <name type="synonym">Lychnis saponaria</name>
    <dbReference type="NCBI Taxonomy" id="3572"/>
    <lineage>
        <taxon>Eukaryota</taxon>
        <taxon>Viridiplantae</taxon>
        <taxon>Streptophyta</taxon>
        <taxon>Embryophyta</taxon>
        <taxon>Tracheophyta</taxon>
        <taxon>Spermatophyta</taxon>
        <taxon>Magnoliopsida</taxon>
        <taxon>eudicotyledons</taxon>
        <taxon>Gunneridae</taxon>
        <taxon>Pentapetalae</taxon>
        <taxon>Caryophyllales</taxon>
        <taxon>Caryophyllaceae</taxon>
        <taxon>Caryophylleae</taxon>
        <taxon>Saponaria</taxon>
    </lineage>
</organism>
<evidence type="ECO:0000313" key="3">
    <source>
        <dbReference type="Proteomes" id="UP001443914"/>
    </source>
</evidence>
<dbReference type="Proteomes" id="UP001443914">
    <property type="component" value="Unassembled WGS sequence"/>
</dbReference>
<name>A0AAW1NB93_SAPOF</name>
<dbReference type="InterPro" id="IPR054722">
    <property type="entry name" value="PolX-like_BBD"/>
</dbReference>
<evidence type="ECO:0000259" key="1">
    <source>
        <dbReference type="Pfam" id="PF22936"/>
    </source>
</evidence>
<evidence type="ECO:0000313" key="2">
    <source>
        <dbReference type="EMBL" id="KAK9758022.1"/>
    </source>
</evidence>
<proteinExistence type="predicted"/>
<dbReference type="EMBL" id="JBDFQZ010000001">
    <property type="protein sequence ID" value="KAK9758022.1"/>
    <property type="molecule type" value="Genomic_DNA"/>
</dbReference>
<feature type="domain" description="Retrovirus-related Pol polyprotein from transposon TNT 1-94-like beta-barrel" evidence="1">
    <location>
        <begin position="106"/>
        <end position="180"/>
    </location>
</feature>
<gene>
    <name evidence="2" type="ORF">RND81_01G201300</name>
</gene>
<protein>
    <recommendedName>
        <fullName evidence="1">Retrovirus-related Pol polyprotein from transposon TNT 1-94-like beta-barrel domain-containing protein</fullName>
    </recommendedName>
</protein>